<evidence type="ECO:0000313" key="2">
    <source>
        <dbReference type="EMBL" id="KAJ4957520.1"/>
    </source>
</evidence>
<evidence type="ECO:0000313" key="3">
    <source>
        <dbReference type="Proteomes" id="UP001141806"/>
    </source>
</evidence>
<dbReference type="EMBL" id="JAMYWD010000010">
    <property type="protein sequence ID" value="KAJ4957520.1"/>
    <property type="molecule type" value="Genomic_DNA"/>
</dbReference>
<gene>
    <name evidence="2" type="ORF">NE237_024631</name>
</gene>
<keyword evidence="3" id="KW-1185">Reference proteome</keyword>
<dbReference type="PANTHER" id="PTHR34056">
    <property type="entry name" value="GPI-ANCHORED PROTEIN"/>
    <property type="match status" value="1"/>
</dbReference>
<dbReference type="PANTHER" id="PTHR34056:SF1">
    <property type="entry name" value="GPI-ANCHORED PROTEIN"/>
    <property type="match status" value="1"/>
</dbReference>
<dbReference type="Proteomes" id="UP001141806">
    <property type="component" value="Unassembled WGS sequence"/>
</dbReference>
<protein>
    <recommendedName>
        <fullName evidence="4">Secreted protein</fullName>
    </recommendedName>
</protein>
<reference evidence="2" key="1">
    <citation type="journal article" date="2023" name="Plant J.">
        <title>The genome of the king protea, Protea cynaroides.</title>
        <authorList>
            <person name="Chang J."/>
            <person name="Duong T.A."/>
            <person name="Schoeman C."/>
            <person name="Ma X."/>
            <person name="Roodt D."/>
            <person name="Barker N."/>
            <person name="Li Z."/>
            <person name="Van de Peer Y."/>
            <person name="Mizrachi E."/>
        </authorList>
    </citation>
    <scope>NUCLEOTIDE SEQUENCE</scope>
    <source>
        <tissue evidence="2">Young leaves</tissue>
    </source>
</reference>
<keyword evidence="1" id="KW-0732">Signal</keyword>
<name>A0A9Q0H3Q3_9MAGN</name>
<comment type="caution">
    <text evidence="2">The sequence shown here is derived from an EMBL/GenBank/DDBJ whole genome shotgun (WGS) entry which is preliminary data.</text>
</comment>
<evidence type="ECO:0008006" key="4">
    <source>
        <dbReference type="Google" id="ProtNLM"/>
    </source>
</evidence>
<dbReference type="InterPro" id="IPR040376">
    <property type="entry name" value="At4g28100-like"/>
</dbReference>
<organism evidence="2 3">
    <name type="scientific">Protea cynaroides</name>
    <dbReference type="NCBI Taxonomy" id="273540"/>
    <lineage>
        <taxon>Eukaryota</taxon>
        <taxon>Viridiplantae</taxon>
        <taxon>Streptophyta</taxon>
        <taxon>Embryophyta</taxon>
        <taxon>Tracheophyta</taxon>
        <taxon>Spermatophyta</taxon>
        <taxon>Magnoliopsida</taxon>
        <taxon>Proteales</taxon>
        <taxon>Proteaceae</taxon>
        <taxon>Protea</taxon>
    </lineage>
</organism>
<sequence>MIFLLNPEFPIFFFFLLPPATLSPLPGMAEPDPALIQPFTPTPSHPTTVPAFLEQSDLAGCPLNLPDEFFHALTHAWVLLNGNNQNTLAELRRSRCCPLMASWLYSAYSA</sequence>
<feature type="chain" id="PRO_5040455881" description="Secreted protein" evidence="1">
    <location>
        <begin position="23"/>
        <end position="110"/>
    </location>
</feature>
<accession>A0A9Q0H3Q3</accession>
<evidence type="ECO:0000256" key="1">
    <source>
        <dbReference type="SAM" id="SignalP"/>
    </source>
</evidence>
<dbReference type="AlphaFoldDB" id="A0A9Q0H3Q3"/>
<proteinExistence type="predicted"/>
<feature type="signal peptide" evidence="1">
    <location>
        <begin position="1"/>
        <end position="22"/>
    </location>
</feature>